<keyword evidence="8" id="KW-0594">Phospholipid biosynthesis</keyword>
<proteinExistence type="predicted"/>
<evidence type="ECO:0000313" key="16">
    <source>
        <dbReference type="WBParaSite" id="DME_0000175701-mRNA-1"/>
    </source>
</evidence>
<evidence type="ECO:0000256" key="2">
    <source>
        <dbReference type="ARBA" id="ARBA00022516"/>
    </source>
</evidence>
<dbReference type="GO" id="GO:0032049">
    <property type="term" value="P:cardiolipin biosynthetic process"/>
    <property type="evidence" value="ECO:0007669"/>
    <property type="project" value="TreeGrafter"/>
</dbReference>
<dbReference type="Proteomes" id="UP000274756">
    <property type="component" value="Unassembled WGS sequence"/>
</dbReference>
<dbReference type="InterPro" id="IPR000462">
    <property type="entry name" value="CDP-OH_P_trans"/>
</dbReference>
<dbReference type="EC" id="2.7.8.41" evidence="10"/>
<reference evidence="16" key="1">
    <citation type="submission" date="2016-04" db="UniProtKB">
        <authorList>
            <consortium name="WormBaseParasite"/>
        </authorList>
    </citation>
    <scope>IDENTIFICATION</scope>
</reference>
<keyword evidence="15" id="KW-1185">Reference proteome</keyword>
<evidence type="ECO:0000256" key="5">
    <source>
        <dbReference type="ARBA" id="ARBA00022989"/>
    </source>
</evidence>
<dbReference type="GO" id="GO:0016020">
    <property type="term" value="C:membrane"/>
    <property type="evidence" value="ECO:0007669"/>
    <property type="project" value="UniProtKB-SubCell"/>
</dbReference>
<evidence type="ECO:0000256" key="12">
    <source>
        <dbReference type="SAM" id="Phobius"/>
    </source>
</evidence>
<keyword evidence="2" id="KW-0444">Lipid biosynthesis</keyword>
<evidence type="ECO:0000256" key="8">
    <source>
        <dbReference type="ARBA" id="ARBA00023209"/>
    </source>
</evidence>
<evidence type="ECO:0000256" key="3">
    <source>
        <dbReference type="ARBA" id="ARBA00022679"/>
    </source>
</evidence>
<keyword evidence="5 12" id="KW-1133">Transmembrane helix</keyword>
<evidence type="ECO:0000256" key="1">
    <source>
        <dbReference type="ARBA" id="ARBA00004141"/>
    </source>
</evidence>
<keyword evidence="9" id="KW-1208">Phospholipid metabolism</keyword>
<evidence type="ECO:0000313" key="14">
    <source>
        <dbReference type="Proteomes" id="UP000038040"/>
    </source>
</evidence>
<feature type="transmembrane region" description="Helical" evidence="12">
    <location>
        <begin position="125"/>
        <end position="150"/>
    </location>
</feature>
<feature type="transmembrane region" description="Helical" evidence="12">
    <location>
        <begin position="73"/>
        <end position="95"/>
    </location>
</feature>
<dbReference type="AlphaFoldDB" id="A0A158Q364"/>
<name>A0A158Q364_DRAME</name>
<comment type="catalytic activity">
    <reaction evidence="11">
        <text>a CDP-1,2-diacyl-sn-glycerol + a 1,2-diacyl-sn-glycero-3-phospho-(1'-sn-glycerol) = a cardiolipin + CMP + H(+)</text>
        <dbReference type="Rhea" id="RHEA:32931"/>
        <dbReference type="ChEBI" id="CHEBI:15378"/>
        <dbReference type="ChEBI" id="CHEBI:58332"/>
        <dbReference type="ChEBI" id="CHEBI:60377"/>
        <dbReference type="ChEBI" id="CHEBI:62237"/>
        <dbReference type="ChEBI" id="CHEBI:64716"/>
        <dbReference type="EC" id="2.7.8.41"/>
    </reaction>
</comment>
<dbReference type="EMBL" id="UYYG01001154">
    <property type="protein sequence ID" value="VDN56144.1"/>
    <property type="molecule type" value="Genomic_DNA"/>
</dbReference>
<keyword evidence="4 12" id="KW-0812">Transmembrane</keyword>
<dbReference type="Proteomes" id="UP000038040">
    <property type="component" value="Unplaced"/>
</dbReference>
<gene>
    <name evidence="13" type="ORF">DME_LOCUS6117</name>
</gene>
<dbReference type="STRING" id="318479.A0A158Q364"/>
<keyword evidence="3" id="KW-0808">Transferase</keyword>
<dbReference type="PANTHER" id="PTHR14269">
    <property type="entry name" value="CDP-DIACYLGLYCEROL--GLYCEROL-3-PHOSPHATE 3-PHOSPHATIDYLTRANSFERASE-RELATED"/>
    <property type="match status" value="1"/>
</dbReference>
<evidence type="ECO:0000256" key="10">
    <source>
        <dbReference type="ARBA" id="ARBA00039001"/>
    </source>
</evidence>
<evidence type="ECO:0000313" key="15">
    <source>
        <dbReference type="Proteomes" id="UP000274756"/>
    </source>
</evidence>
<keyword evidence="6" id="KW-0443">Lipid metabolism</keyword>
<dbReference type="InterPro" id="IPR050324">
    <property type="entry name" value="CDP-alcohol_PTase-I"/>
</dbReference>
<dbReference type="OrthoDB" id="10020554at2759"/>
<evidence type="ECO:0000256" key="9">
    <source>
        <dbReference type="ARBA" id="ARBA00023264"/>
    </source>
</evidence>
<dbReference type="WBParaSite" id="DME_0000175701-mRNA-1">
    <property type="protein sequence ID" value="DME_0000175701-mRNA-1"/>
    <property type="gene ID" value="DME_0000175701"/>
</dbReference>
<organism evidence="14 16">
    <name type="scientific">Dracunculus medinensis</name>
    <name type="common">Guinea worm</name>
    <dbReference type="NCBI Taxonomy" id="318479"/>
    <lineage>
        <taxon>Eukaryota</taxon>
        <taxon>Metazoa</taxon>
        <taxon>Ecdysozoa</taxon>
        <taxon>Nematoda</taxon>
        <taxon>Chromadorea</taxon>
        <taxon>Rhabditida</taxon>
        <taxon>Spirurina</taxon>
        <taxon>Dracunculoidea</taxon>
        <taxon>Dracunculidae</taxon>
        <taxon>Dracunculus</taxon>
    </lineage>
</organism>
<evidence type="ECO:0000256" key="7">
    <source>
        <dbReference type="ARBA" id="ARBA00023136"/>
    </source>
</evidence>
<dbReference type="Gene3D" id="1.20.120.1760">
    <property type="match status" value="1"/>
</dbReference>
<keyword evidence="7 12" id="KW-0472">Membrane</keyword>
<dbReference type="PANTHER" id="PTHR14269:SF60">
    <property type="entry name" value="CARDIOLIPIN SYNTHASE (CMP-FORMING)"/>
    <property type="match status" value="1"/>
</dbReference>
<dbReference type="Pfam" id="PF01066">
    <property type="entry name" value="CDP-OH_P_transf"/>
    <property type="match status" value="1"/>
</dbReference>
<dbReference type="InterPro" id="IPR043130">
    <property type="entry name" value="CDP-OH_PTrfase_TM_dom"/>
</dbReference>
<sequence>MIKYAIKLHDFDFIIKPLLTKHLENYSEKDMQKFATGKSFEDLKQFEKDEKLCGRIATVPNALCVLRIGMTPVIGYLVISECFIAACAILVAAAGTDILDGFIARNIRGQSSLIGSILDPVADKLFISTLFLTLTYVNLIPILLTIIVLLRDILLISGGLVKRYQMIESPVTFRKFFDPSVSPLRVAPTLISKLNTVLQISVVLTSTVSPILGFVDSAILNYLWFFEFV</sequence>
<dbReference type="GO" id="GO:0043337">
    <property type="term" value="F:cardiolipin synthase (CMP-forming)"/>
    <property type="evidence" value="ECO:0007669"/>
    <property type="project" value="UniProtKB-EC"/>
</dbReference>
<evidence type="ECO:0000256" key="4">
    <source>
        <dbReference type="ARBA" id="ARBA00022692"/>
    </source>
</evidence>
<evidence type="ECO:0000256" key="6">
    <source>
        <dbReference type="ARBA" id="ARBA00023098"/>
    </source>
</evidence>
<accession>A0A158Q364</accession>
<comment type="subcellular location">
    <subcellularLocation>
        <location evidence="1">Membrane</location>
        <topology evidence="1">Multi-pass membrane protein</topology>
    </subcellularLocation>
</comment>
<evidence type="ECO:0000256" key="11">
    <source>
        <dbReference type="ARBA" id="ARBA00047433"/>
    </source>
</evidence>
<dbReference type="GO" id="GO:0005739">
    <property type="term" value="C:mitochondrion"/>
    <property type="evidence" value="ECO:0007669"/>
    <property type="project" value="TreeGrafter"/>
</dbReference>
<protein>
    <recommendedName>
        <fullName evidence="10">cardiolipin synthase (CMP-forming)</fullName>
        <ecNumber evidence="10">2.7.8.41</ecNumber>
    </recommendedName>
</protein>
<reference evidence="13 15" key="2">
    <citation type="submission" date="2018-11" db="EMBL/GenBank/DDBJ databases">
        <authorList>
            <consortium name="Pathogen Informatics"/>
        </authorList>
    </citation>
    <scope>NUCLEOTIDE SEQUENCE [LARGE SCALE GENOMIC DNA]</scope>
</reference>
<evidence type="ECO:0000313" key="13">
    <source>
        <dbReference type="EMBL" id="VDN56144.1"/>
    </source>
</evidence>